<keyword evidence="6" id="KW-1185">Reference proteome</keyword>
<dbReference type="GO" id="GO:0000976">
    <property type="term" value="F:transcription cis-regulatory region binding"/>
    <property type="evidence" value="ECO:0007669"/>
    <property type="project" value="TreeGrafter"/>
</dbReference>
<dbReference type="Pfam" id="PF13377">
    <property type="entry name" value="Peripla_BP_3"/>
    <property type="match status" value="1"/>
</dbReference>
<keyword evidence="3" id="KW-0804">Transcription</keyword>
<dbReference type="Pfam" id="PF00356">
    <property type="entry name" value="LacI"/>
    <property type="match status" value="1"/>
</dbReference>
<evidence type="ECO:0000259" key="4">
    <source>
        <dbReference type="PROSITE" id="PS50932"/>
    </source>
</evidence>
<dbReference type="InterPro" id="IPR000843">
    <property type="entry name" value="HTH_LacI"/>
</dbReference>
<evidence type="ECO:0000256" key="2">
    <source>
        <dbReference type="ARBA" id="ARBA00023125"/>
    </source>
</evidence>
<name>A0A849L601_9RHOB</name>
<comment type="caution">
    <text evidence="5">The sequence shown here is derived from an EMBL/GenBank/DDBJ whole genome shotgun (WGS) entry which is preliminary data.</text>
</comment>
<dbReference type="PANTHER" id="PTHR30146:SF138">
    <property type="entry name" value="TRANSCRIPTIONAL REGULATORY PROTEIN"/>
    <property type="match status" value="1"/>
</dbReference>
<dbReference type="PROSITE" id="PS00356">
    <property type="entry name" value="HTH_LACI_1"/>
    <property type="match status" value="1"/>
</dbReference>
<dbReference type="InterPro" id="IPR046335">
    <property type="entry name" value="LacI/GalR-like_sensor"/>
</dbReference>
<dbReference type="GO" id="GO:0003700">
    <property type="term" value="F:DNA-binding transcription factor activity"/>
    <property type="evidence" value="ECO:0007669"/>
    <property type="project" value="TreeGrafter"/>
</dbReference>
<dbReference type="RefSeq" id="WP_171326671.1">
    <property type="nucleotide sequence ID" value="NZ_JABFBC010000003.1"/>
</dbReference>
<feature type="domain" description="HTH lacI-type" evidence="4">
    <location>
        <begin position="7"/>
        <end position="61"/>
    </location>
</feature>
<dbReference type="Gene3D" id="3.40.50.2300">
    <property type="match status" value="2"/>
</dbReference>
<dbReference type="CDD" id="cd01392">
    <property type="entry name" value="HTH_LacI"/>
    <property type="match status" value="1"/>
</dbReference>
<organism evidence="5 6">
    <name type="scientific">Halovulum dunhuangense</name>
    <dbReference type="NCBI Taxonomy" id="1505036"/>
    <lineage>
        <taxon>Bacteria</taxon>
        <taxon>Pseudomonadati</taxon>
        <taxon>Pseudomonadota</taxon>
        <taxon>Alphaproteobacteria</taxon>
        <taxon>Rhodobacterales</taxon>
        <taxon>Paracoccaceae</taxon>
        <taxon>Halovulum</taxon>
    </lineage>
</organism>
<gene>
    <name evidence="5" type="ORF">HMH01_15320</name>
</gene>
<dbReference type="SUPFAM" id="SSF53822">
    <property type="entry name" value="Periplasmic binding protein-like I"/>
    <property type="match status" value="1"/>
</dbReference>
<evidence type="ECO:0000256" key="3">
    <source>
        <dbReference type="ARBA" id="ARBA00023163"/>
    </source>
</evidence>
<dbReference type="AlphaFoldDB" id="A0A849L601"/>
<evidence type="ECO:0000313" key="5">
    <source>
        <dbReference type="EMBL" id="NNU81806.1"/>
    </source>
</evidence>
<dbReference type="EMBL" id="JABFBC010000003">
    <property type="protein sequence ID" value="NNU81806.1"/>
    <property type="molecule type" value="Genomic_DNA"/>
</dbReference>
<dbReference type="SMART" id="SM00354">
    <property type="entry name" value="HTH_LACI"/>
    <property type="match status" value="1"/>
</dbReference>
<proteinExistence type="predicted"/>
<accession>A0A849L601</accession>
<evidence type="ECO:0000313" key="6">
    <source>
        <dbReference type="Proteomes" id="UP000572377"/>
    </source>
</evidence>
<dbReference type="PANTHER" id="PTHR30146">
    <property type="entry name" value="LACI-RELATED TRANSCRIPTIONAL REPRESSOR"/>
    <property type="match status" value="1"/>
</dbReference>
<keyword evidence="2 5" id="KW-0238">DNA-binding</keyword>
<protein>
    <submittedName>
        <fullName evidence="5">LacI family DNA-binding transcriptional regulator</fullName>
    </submittedName>
</protein>
<dbReference type="PROSITE" id="PS50932">
    <property type="entry name" value="HTH_LACI_2"/>
    <property type="match status" value="1"/>
</dbReference>
<dbReference type="SUPFAM" id="SSF47413">
    <property type="entry name" value="lambda repressor-like DNA-binding domains"/>
    <property type="match status" value="1"/>
</dbReference>
<keyword evidence="1" id="KW-0805">Transcription regulation</keyword>
<dbReference type="InterPro" id="IPR010982">
    <property type="entry name" value="Lambda_DNA-bd_dom_sf"/>
</dbReference>
<dbReference type="CDD" id="cd06273">
    <property type="entry name" value="PBP1_LacI-like"/>
    <property type="match status" value="1"/>
</dbReference>
<sequence>MARRSRPGLTDIAREAGVSVATASRALSQPELVRDDTLERVLAVARSLGYVPDRAARALASGRTSTVGVVIPTLNSPVFASTLQEMQRNLAEAGFQLLVASHEYDPASELAAVEKLLSHGVDGLVLVGGDRLEATWRMIDAAGVPILQMWCGRDDHPIVGVDNHLAGLLVARHLLELGHRRIGVITGNLRHNDRQAERLRGIRAALAEAGLSLPAAHVTEQPLSVPGGRGGCAVLLELADRPTAIIGTVDVIAIGAMAECQARGIRVPSDISVAGIDNVELAAHVSPSLTTVNIPSEGIGAQTVAAMLRQISGGGRPESIVLPIELVERHSSALPRRKPSG</sequence>
<dbReference type="InterPro" id="IPR028082">
    <property type="entry name" value="Peripla_BP_I"/>
</dbReference>
<dbReference type="Gene3D" id="1.10.260.40">
    <property type="entry name" value="lambda repressor-like DNA-binding domains"/>
    <property type="match status" value="1"/>
</dbReference>
<dbReference type="Proteomes" id="UP000572377">
    <property type="component" value="Unassembled WGS sequence"/>
</dbReference>
<reference evidence="5 6" key="1">
    <citation type="submission" date="2020-05" db="EMBL/GenBank/DDBJ databases">
        <title>Gimesia benthica sp. nov., a novel planctomycete isolated from a deep-sea water sample of the Northwest Indian Ocean.</title>
        <authorList>
            <person name="Wang J."/>
            <person name="Ruan C."/>
            <person name="Song L."/>
            <person name="Zhu Y."/>
            <person name="Li A."/>
            <person name="Zheng X."/>
            <person name="Wang L."/>
            <person name="Lu Z."/>
            <person name="Huang Y."/>
            <person name="Du W."/>
            <person name="Zhou Y."/>
            <person name="Huang L."/>
            <person name="Dai X."/>
        </authorList>
    </citation>
    <scope>NUCLEOTIDE SEQUENCE [LARGE SCALE GENOMIC DNA]</scope>
    <source>
        <strain evidence="5 6">YYQ-30</strain>
    </source>
</reference>
<evidence type="ECO:0000256" key="1">
    <source>
        <dbReference type="ARBA" id="ARBA00023015"/>
    </source>
</evidence>